<dbReference type="InterPro" id="IPR008253">
    <property type="entry name" value="Marvel"/>
</dbReference>
<keyword evidence="2 6" id="KW-0812">Transmembrane</keyword>
<name>A0A3D8S1M4_9HELO</name>
<feature type="transmembrane region" description="Helical" evidence="6">
    <location>
        <begin position="21"/>
        <end position="43"/>
    </location>
</feature>
<comment type="caution">
    <text evidence="8">The sequence shown here is derived from an EMBL/GenBank/DDBJ whole genome shotgun (WGS) entry which is preliminary data.</text>
</comment>
<evidence type="ECO:0000256" key="6">
    <source>
        <dbReference type="SAM" id="Phobius"/>
    </source>
</evidence>
<feature type="transmembrane region" description="Helical" evidence="6">
    <location>
        <begin position="76"/>
        <end position="98"/>
    </location>
</feature>
<evidence type="ECO:0000256" key="2">
    <source>
        <dbReference type="ARBA" id="ARBA00022692"/>
    </source>
</evidence>
<dbReference type="STRING" id="1849047.A0A3D8S1M4"/>
<reference evidence="8 9" key="1">
    <citation type="journal article" date="2018" name="IMA Fungus">
        <title>IMA Genome-F 9: Draft genome sequence of Annulohypoxylon stygium, Aspergillus mulundensis, Berkeleyomyces basicola (syn. Thielaviopsis basicola), Ceratocystis smalleyi, two Cercospora beticola strains, Coleophoma cylindrospora, Fusarium fracticaudum, Phialophora cf. hyalina, and Morchella septimelata.</title>
        <authorList>
            <person name="Wingfield B.D."/>
            <person name="Bills G.F."/>
            <person name="Dong Y."/>
            <person name="Huang W."/>
            <person name="Nel W.J."/>
            <person name="Swalarsk-Parry B.S."/>
            <person name="Vaghefi N."/>
            <person name="Wilken P.M."/>
            <person name="An Z."/>
            <person name="de Beer Z.W."/>
            <person name="De Vos L."/>
            <person name="Chen L."/>
            <person name="Duong T.A."/>
            <person name="Gao Y."/>
            <person name="Hammerbacher A."/>
            <person name="Kikkert J.R."/>
            <person name="Li Y."/>
            <person name="Li H."/>
            <person name="Li K."/>
            <person name="Li Q."/>
            <person name="Liu X."/>
            <person name="Ma X."/>
            <person name="Naidoo K."/>
            <person name="Pethybridge S.J."/>
            <person name="Sun J."/>
            <person name="Steenkamp E.T."/>
            <person name="van der Nest M.A."/>
            <person name="van Wyk S."/>
            <person name="Wingfield M.J."/>
            <person name="Xiong C."/>
            <person name="Yue Q."/>
            <person name="Zhang X."/>
        </authorList>
    </citation>
    <scope>NUCLEOTIDE SEQUENCE [LARGE SCALE GENOMIC DNA]</scope>
    <source>
        <strain evidence="8 9">BP6252</strain>
    </source>
</reference>
<dbReference type="PANTHER" id="PTHR37451:SF4">
    <property type="entry name" value="MARVEL DOMAIN-CONTAINING PROTEIN"/>
    <property type="match status" value="1"/>
</dbReference>
<evidence type="ECO:0000256" key="1">
    <source>
        <dbReference type="ARBA" id="ARBA00004141"/>
    </source>
</evidence>
<dbReference type="PANTHER" id="PTHR37451">
    <property type="entry name" value="MARVEL DOMAIN"/>
    <property type="match status" value="1"/>
</dbReference>
<gene>
    <name evidence="8" type="ORF">BP6252_04794</name>
</gene>
<keyword evidence="3 6" id="KW-1133">Transmembrane helix</keyword>
<evidence type="ECO:0000259" key="7">
    <source>
        <dbReference type="Pfam" id="PF01284"/>
    </source>
</evidence>
<keyword evidence="9" id="KW-1185">Reference proteome</keyword>
<sequence length="264" mass="29456">MSSTTKPYMLPTPVFLWGFRLAQLVLALVVLGLSAYGITFLAFDGDSLMLFTALATMIIVIYVGVASLFAPVMYNYWAILGLDVFAIIFWLISFPLLASEIANYSGTTYNYCYYYCYRKDKRFVPAKRAVTTIETYRNAMIADAAIGGIEFVLFVVTLVVTSIHLHRHRKAGGHCVPASGPATTFDETKPAEQLPAQHQAQMPEHQQQAAYQAPVMQQPQAQYQAPAMHQPHAQYSAPVTPQPQTMYQDPGMQHAQVQQPHVMQ</sequence>
<evidence type="ECO:0000313" key="8">
    <source>
        <dbReference type="EMBL" id="RDW80156.1"/>
    </source>
</evidence>
<organism evidence="8 9">
    <name type="scientific">Coleophoma cylindrospora</name>
    <dbReference type="NCBI Taxonomy" id="1849047"/>
    <lineage>
        <taxon>Eukaryota</taxon>
        <taxon>Fungi</taxon>
        <taxon>Dikarya</taxon>
        <taxon>Ascomycota</taxon>
        <taxon>Pezizomycotina</taxon>
        <taxon>Leotiomycetes</taxon>
        <taxon>Helotiales</taxon>
        <taxon>Dermateaceae</taxon>
        <taxon>Coleophoma</taxon>
    </lineage>
</organism>
<evidence type="ECO:0000256" key="3">
    <source>
        <dbReference type="ARBA" id="ARBA00022989"/>
    </source>
</evidence>
<accession>A0A3D8S1M4</accession>
<protein>
    <recommendedName>
        <fullName evidence="7">MARVEL domain-containing protein</fullName>
    </recommendedName>
</protein>
<dbReference type="EMBL" id="PDLM01000004">
    <property type="protein sequence ID" value="RDW80156.1"/>
    <property type="molecule type" value="Genomic_DNA"/>
</dbReference>
<proteinExistence type="predicted"/>
<feature type="transmembrane region" description="Helical" evidence="6">
    <location>
        <begin position="49"/>
        <end position="69"/>
    </location>
</feature>
<feature type="region of interest" description="Disordered" evidence="5">
    <location>
        <begin position="201"/>
        <end position="264"/>
    </location>
</feature>
<dbReference type="AlphaFoldDB" id="A0A3D8S1M4"/>
<dbReference type="Proteomes" id="UP000256645">
    <property type="component" value="Unassembled WGS sequence"/>
</dbReference>
<feature type="compositionally biased region" description="Low complexity" evidence="5">
    <location>
        <begin position="201"/>
        <end position="234"/>
    </location>
</feature>
<feature type="compositionally biased region" description="Polar residues" evidence="5">
    <location>
        <begin position="255"/>
        <end position="264"/>
    </location>
</feature>
<comment type="subcellular location">
    <subcellularLocation>
        <location evidence="1">Membrane</location>
        <topology evidence="1">Multi-pass membrane protein</topology>
    </subcellularLocation>
</comment>
<feature type="compositionally biased region" description="Polar residues" evidence="5">
    <location>
        <begin position="237"/>
        <end position="247"/>
    </location>
</feature>
<feature type="domain" description="MARVEL" evidence="7">
    <location>
        <begin position="16"/>
        <end position="159"/>
    </location>
</feature>
<evidence type="ECO:0000256" key="5">
    <source>
        <dbReference type="SAM" id="MobiDB-lite"/>
    </source>
</evidence>
<dbReference type="OrthoDB" id="5325022at2759"/>
<dbReference type="GO" id="GO:0016020">
    <property type="term" value="C:membrane"/>
    <property type="evidence" value="ECO:0007669"/>
    <property type="project" value="UniProtKB-SubCell"/>
</dbReference>
<keyword evidence="4 6" id="KW-0472">Membrane</keyword>
<feature type="transmembrane region" description="Helical" evidence="6">
    <location>
        <begin position="139"/>
        <end position="160"/>
    </location>
</feature>
<dbReference type="Pfam" id="PF01284">
    <property type="entry name" value="MARVEL"/>
    <property type="match status" value="1"/>
</dbReference>
<evidence type="ECO:0000256" key="4">
    <source>
        <dbReference type="ARBA" id="ARBA00023136"/>
    </source>
</evidence>
<evidence type="ECO:0000313" key="9">
    <source>
        <dbReference type="Proteomes" id="UP000256645"/>
    </source>
</evidence>